<gene>
    <name evidence="1" type="ORF">LCGC14_2663990</name>
</gene>
<reference evidence="1" key="1">
    <citation type="journal article" date="2015" name="Nature">
        <title>Complex archaea that bridge the gap between prokaryotes and eukaryotes.</title>
        <authorList>
            <person name="Spang A."/>
            <person name="Saw J.H."/>
            <person name="Jorgensen S.L."/>
            <person name="Zaremba-Niedzwiedzka K."/>
            <person name="Martijn J."/>
            <person name="Lind A.E."/>
            <person name="van Eijk R."/>
            <person name="Schleper C."/>
            <person name="Guy L."/>
            <person name="Ettema T.J."/>
        </authorList>
    </citation>
    <scope>NUCLEOTIDE SEQUENCE</scope>
</reference>
<name>A0A0F9C198_9ZZZZ</name>
<dbReference type="AlphaFoldDB" id="A0A0F9C198"/>
<proteinExistence type="predicted"/>
<accession>A0A0F9C198</accession>
<organism evidence="1">
    <name type="scientific">marine sediment metagenome</name>
    <dbReference type="NCBI Taxonomy" id="412755"/>
    <lineage>
        <taxon>unclassified sequences</taxon>
        <taxon>metagenomes</taxon>
        <taxon>ecological metagenomes</taxon>
    </lineage>
</organism>
<comment type="caution">
    <text evidence="1">The sequence shown here is derived from an EMBL/GenBank/DDBJ whole genome shotgun (WGS) entry which is preliminary data.</text>
</comment>
<dbReference type="EMBL" id="LAZR01046537">
    <property type="protein sequence ID" value="KKK96319.1"/>
    <property type="molecule type" value="Genomic_DNA"/>
</dbReference>
<feature type="non-terminal residue" evidence="1">
    <location>
        <position position="1"/>
    </location>
</feature>
<evidence type="ECO:0000313" key="1">
    <source>
        <dbReference type="EMBL" id="KKK96319.1"/>
    </source>
</evidence>
<sequence length="38" mass="4105">KKGIDSAIKEYYPNLSPGQVKAVTRHAHELVDAGKIAV</sequence>
<protein>
    <submittedName>
        <fullName evidence="1">Uncharacterized protein</fullName>
    </submittedName>
</protein>